<feature type="domain" description="Response regulatory" evidence="18">
    <location>
        <begin position="3"/>
        <end position="117"/>
    </location>
</feature>
<keyword evidence="6" id="KW-0547">Nucleotide-binding</keyword>
<comment type="subcellular location">
    <subcellularLocation>
        <location evidence="1">Cytoplasm</location>
    </subcellularLocation>
</comment>
<keyword evidence="8" id="KW-0902">Two-component regulatory system</keyword>
<evidence type="ECO:0000256" key="13">
    <source>
        <dbReference type="ARBA" id="ARBA00023231"/>
    </source>
</evidence>
<dbReference type="Pfam" id="PF02954">
    <property type="entry name" value="HTH_8"/>
    <property type="match status" value="1"/>
</dbReference>
<dbReference type="Gene3D" id="1.10.10.60">
    <property type="entry name" value="Homeodomain-like"/>
    <property type="match status" value="1"/>
</dbReference>
<dbReference type="InterPro" id="IPR002197">
    <property type="entry name" value="HTH_Fis"/>
</dbReference>
<evidence type="ECO:0000313" key="19">
    <source>
        <dbReference type="EMBL" id="HGT40300.1"/>
    </source>
</evidence>
<dbReference type="InterPro" id="IPR058031">
    <property type="entry name" value="AAA_lid_NorR"/>
</dbReference>
<evidence type="ECO:0000256" key="6">
    <source>
        <dbReference type="ARBA" id="ARBA00022741"/>
    </source>
</evidence>
<dbReference type="Pfam" id="PF00072">
    <property type="entry name" value="Response_reg"/>
    <property type="match status" value="1"/>
</dbReference>
<evidence type="ECO:0000256" key="4">
    <source>
        <dbReference type="ARBA" id="ARBA00022491"/>
    </source>
</evidence>
<feature type="domain" description="Sigma-54 factor interaction" evidence="17">
    <location>
        <begin position="143"/>
        <end position="372"/>
    </location>
</feature>
<evidence type="ECO:0000256" key="11">
    <source>
        <dbReference type="ARBA" id="ARBA00023159"/>
    </source>
</evidence>
<dbReference type="PANTHER" id="PTHR32071:SF95">
    <property type="entry name" value="DNA-BINDING TRANSCRIPTIONAL REGULATOR NTRC"/>
    <property type="match status" value="1"/>
</dbReference>
<sequence length="490" mass="54083">MPRILVVDDDQLIRNCFQYLLVSGEHELVVAENARTARALFEAQPFDVVICDVRLPDASGLELLQDLHALDPRVPVIMMTGYGSANTAIEAMRRGAFEYLLKPLDPDVLQAVLERAFETVRMSRTPARLPAESADAAEGGDLLVGQCPAMQEVYRQIGRVAGQDVTVLILGESGTGKEVVARAIYQYSQRAHRPFLAINCAAIPEGLLESELFGHERGAFTGAERKRIGKFEQCDGGTLFLDEIGDMTPLTQTKVLRVLQDQQFERVGGNETIRTNVRLIAATNRNLVEMIERGTFRSDLYYRLNVYTIQLPPLRERVGDLPLLVNYFLQRYARELNKTGLQVSPEAMELLKRYSWPGNIRELQSVLKHAVVEAAGLVILPECFPESLRQAAASAPSPAAASSPPEVSVLAAGGDGELLEFIDERIRAGTENLYSDVLQRVEKTLFTHVLQEVDGNISRAAAILGISRSTLRSKLSALGITLDRSVKVTE</sequence>
<comment type="caution">
    <text evidence="19">The sequence shown here is derived from an EMBL/GenBank/DDBJ whole genome shotgun (WGS) entry which is preliminary data.</text>
</comment>
<dbReference type="PANTHER" id="PTHR32071">
    <property type="entry name" value="TRANSCRIPTIONAL REGULATORY PROTEIN"/>
    <property type="match status" value="1"/>
</dbReference>
<proteinExistence type="predicted"/>
<dbReference type="InterPro" id="IPR027417">
    <property type="entry name" value="P-loop_NTPase"/>
</dbReference>
<keyword evidence="13" id="KW-0535">Nitrogen fixation</keyword>
<dbReference type="Gene3D" id="3.40.50.300">
    <property type="entry name" value="P-loop containing nucleotide triphosphate hydrolases"/>
    <property type="match status" value="1"/>
</dbReference>
<keyword evidence="5 16" id="KW-0597">Phosphoprotein</keyword>
<gene>
    <name evidence="19" type="ORF">ENS64_13715</name>
</gene>
<evidence type="ECO:0000256" key="12">
    <source>
        <dbReference type="ARBA" id="ARBA00023163"/>
    </source>
</evidence>
<evidence type="ECO:0000256" key="1">
    <source>
        <dbReference type="ARBA" id="ARBA00004496"/>
    </source>
</evidence>
<dbReference type="GO" id="GO:0005524">
    <property type="term" value="F:ATP binding"/>
    <property type="evidence" value="ECO:0007669"/>
    <property type="project" value="UniProtKB-KW"/>
</dbReference>
<evidence type="ECO:0000256" key="10">
    <source>
        <dbReference type="ARBA" id="ARBA00023125"/>
    </source>
</evidence>
<feature type="modified residue" description="4-aspartylphosphate" evidence="16">
    <location>
        <position position="52"/>
    </location>
</feature>
<dbReference type="GO" id="GO:0000160">
    <property type="term" value="P:phosphorelay signal transduction system"/>
    <property type="evidence" value="ECO:0007669"/>
    <property type="project" value="UniProtKB-KW"/>
</dbReference>
<dbReference type="Pfam" id="PF00158">
    <property type="entry name" value="Sigma54_activat"/>
    <property type="match status" value="1"/>
</dbReference>
<dbReference type="InterPro" id="IPR009057">
    <property type="entry name" value="Homeodomain-like_sf"/>
</dbReference>
<dbReference type="Gene3D" id="1.10.8.60">
    <property type="match status" value="1"/>
</dbReference>
<dbReference type="SUPFAM" id="SSF46689">
    <property type="entry name" value="Homeodomain-like"/>
    <property type="match status" value="1"/>
</dbReference>
<evidence type="ECO:0000259" key="17">
    <source>
        <dbReference type="PROSITE" id="PS50045"/>
    </source>
</evidence>
<evidence type="ECO:0000256" key="9">
    <source>
        <dbReference type="ARBA" id="ARBA00023015"/>
    </source>
</evidence>
<dbReference type="GO" id="GO:0005737">
    <property type="term" value="C:cytoplasm"/>
    <property type="evidence" value="ECO:0007669"/>
    <property type="project" value="UniProtKB-SubCell"/>
</dbReference>
<dbReference type="Pfam" id="PF25601">
    <property type="entry name" value="AAA_lid_14"/>
    <property type="match status" value="1"/>
</dbReference>
<dbReference type="AlphaFoldDB" id="A0A7C4QPY8"/>
<dbReference type="SUPFAM" id="SSF52172">
    <property type="entry name" value="CheY-like"/>
    <property type="match status" value="1"/>
</dbReference>
<keyword evidence="3" id="KW-0963">Cytoplasm</keyword>
<evidence type="ECO:0000256" key="3">
    <source>
        <dbReference type="ARBA" id="ARBA00022490"/>
    </source>
</evidence>
<dbReference type="InterPro" id="IPR003593">
    <property type="entry name" value="AAA+_ATPase"/>
</dbReference>
<dbReference type="FunFam" id="3.40.50.2300:FF:000018">
    <property type="entry name" value="DNA-binding transcriptional regulator NtrC"/>
    <property type="match status" value="1"/>
</dbReference>
<protein>
    <recommendedName>
        <fullName evidence="2">DNA-binding transcriptional regulator NtrC</fullName>
    </recommendedName>
    <alternativeName>
        <fullName evidence="14">Nitrogen regulation protein NR(I)</fullName>
    </alternativeName>
    <alternativeName>
        <fullName evidence="15">Nitrogen regulator I</fullName>
    </alternativeName>
</protein>
<keyword evidence="12" id="KW-0804">Transcription</keyword>
<reference evidence="19" key="1">
    <citation type="journal article" date="2020" name="mSystems">
        <title>Genome- and Community-Level Interaction Insights into Carbon Utilization and Element Cycling Functions of Hydrothermarchaeota in Hydrothermal Sediment.</title>
        <authorList>
            <person name="Zhou Z."/>
            <person name="Liu Y."/>
            <person name="Xu W."/>
            <person name="Pan J."/>
            <person name="Luo Z.H."/>
            <person name="Li M."/>
        </authorList>
    </citation>
    <scope>NUCLEOTIDE SEQUENCE [LARGE SCALE GENOMIC DNA]</scope>
    <source>
        <strain evidence="19">SpSt-508</strain>
    </source>
</reference>
<evidence type="ECO:0000259" key="18">
    <source>
        <dbReference type="PROSITE" id="PS50110"/>
    </source>
</evidence>
<evidence type="ECO:0000256" key="14">
    <source>
        <dbReference type="ARBA" id="ARBA00029881"/>
    </source>
</evidence>
<keyword evidence="7" id="KW-0067">ATP-binding</keyword>
<dbReference type="InterPro" id="IPR011006">
    <property type="entry name" value="CheY-like_superfamily"/>
</dbReference>
<dbReference type="PROSITE" id="PS00675">
    <property type="entry name" value="SIGMA54_INTERACT_1"/>
    <property type="match status" value="1"/>
</dbReference>
<dbReference type="SMART" id="SM00382">
    <property type="entry name" value="AAA"/>
    <property type="match status" value="1"/>
</dbReference>
<dbReference type="InterPro" id="IPR025662">
    <property type="entry name" value="Sigma_54_int_dom_ATP-bd_1"/>
</dbReference>
<evidence type="ECO:0000256" key="2">
    <source>
        <dbReference type="ARBA" id="ARBA00019059"/>
    </source>
</evidence>
<evidence type="ECO:0000256" key="16">
    <source>
        <dbReference type="PROSITE-ProRule" id="PRU00169"/>
    </source>
</evidence>
<keyword evidence="4" id="KW-0678">Repressor</keyword>
<dbReference type="InterPro" id="IPR001789">
    <property type="entry name" value="Sig_transdc_resp-reg_receiver"/>
</dbReference>
<dbReference type="SMART" id="SM00448">
    <property type="entry name" value="REC"/>
    <property type="match status" value="1"/>
</dbReference>
<keyword evidence="9" id="KW-0805">Transcription regulation</keyword>
<dbReference type="SUPFAM" id="SSF52540">
    <property type="entry name" value="P-loop containing nucleoside triphosphate hydrolases"/>
    <property type="match status" value="1"/>
</dbReference>
<evidence type="ECO:0000256" key="8">
    <source>
        <dbReference type="ARBA" id="ARBA00023012"/>
    </source>
</evidence>
<organism evidence="19">
    <name type="scientific">Schlesneria paludicola</name>
    <dbReference type="NCBI Taxonomy" id="360056"/>
    <lineage>
        <taxon>Bacteria</taxon>
        <taxon>Pseudomonadati</taxon>
        <taxon>Planctomycetota</taxon>
        <taxon>Planctomycetia</taxon>
        <taxon>Planctomycetales</taxon>
        <taxon>Planctomycetaceae</taxon>
        <taxon>Schlesneria</taxon>
    </lineage>
</organism>
<dbReference type="CDD" id="cd00009">
    <property type="entry name" value="AAA"/>
    <property type="match status" value="1"/>
</dbReference>
<name>A0A7C4QPY8_9PLAN</name>
<dbReference type="PROSITE" id="PS50045">
    <property type="entry name" value="SIGMA54_INTERACT_4"/>
    <property type="match status" value="1"/>
</dbReference>
<dbReference type="PROSITE" id="PS50110">
    <property type="entry name" value="RESPONSE_REGULATORY"/>
    <property type="match status" value="1"/>
</dbReference>
<keyword evidence="10" id="KW-0238">DNA-binding</keyword>
<dbReference type="GO" id="GO:0043565">
    <property type="term" value="F:sequence-specific DNA binding"/>
    <property type="evidence" value="ECO:0007669"/>
    <property type="project" value="InterPro"/>
</dbReference>
<evidence type="ECO:0000256" key="5">
    <source>
        <dbReference type="ARBA" id="ARBA00022553"/>
    </source>
</evidence>
<dbReference type="Gene3D" id="3.40.50.2300">
    <property type="match status" value="1"/>
</dbReference>
<keyword evidence="11" id="KW-0010">Activator</keyword>
<evidence type="ECO:0000256" key="7">
    <source>
        <dbReference type="ARBA" id="ARBA00022840"/>
    </source>
</evidence>
<dbReference type="GO" id="GO:0006355">
    <property type="term" value="P:regulation of DNA-templated transcription"/>
    <property type="evidence" value="ECO:0007669"/>
    <property type="project" value="InterPro"/>
</dbReference>
<accession>A0A7C4QPY8</accession>
<dbReference type="InterPro" id="IPR002078">
    <property type="entry name" value="Sigma_54_int"/>
</dbReference>
<evidence type="ECO:0000256" key="15">
    <source>
        <dbReference type="ARBA" id="ARBA00031910"/>
    </source>
</evidence>
<dbReference type="PRINTS" id="PR01590">
    <property type="entry name" value="HTHFIS"/>
</dbReference>
<dbReference type="FunFam" id="3.40.50.300:FF:000006">
    <property type="entry name" value="DNA-binding transcriptional regulator NtrC"/>
    <property type="match status" value="1"/>
</dbReference>
<dbReference type="EMBL" id="DSVQ01000016">
    <property type="protein sequence ID" value="HGT40300.1"/>
    <property type="molecule type" value="Genomic_DNA"/>
</dbReference>